<evidence type="ECO:0000313" key="2">
    <source>
        <dbReference type="Proteomes" id="UP000887013"/>
    </source>
</evidence>
<proteinExistence type="predicted"/>
<accession>A0A8X6R3J2</accession>
<name>A0A8X6R3J2_NEPPI</name>
<sequence length="47" mass="5361">MNGTVSKLLGEFGWKLTNNELTANMSIDNYKKNNDQLSEQLEDIDEV</sequence>
<dbReference type="AlphaFoldDB" id="A0A8X6R3J2"/>
<feature type="non-terminal residue" evidence="1">
    <location>
        <position position="47"/>
    </location>
</feature>
<gene>
    <name evidence="1" type="ORF">NPIL_235941</name>
</gene>
<dbReference type="EMBL" id="BMAW01039265">
    <property type="protein sequence ID" value="GFU55225.1"/>
    <property type="molecule type" value="Genomic_DNA"/>
</dbReference>
<reference evidence="1" key="1">
    <citation type="submission" date="2020-08" db="EMBL/GenBank/DDBJ databases">
        <title>Multicomponent nature underlies the extraordinary mechanical properties of spider dragline silk.</title>
        <authorList>
            <person name="Kono N."/>
            <person name="Nakamura H."/>
            <person name="Mori M."/>
            <person name="Yoshida Y."/>
            <person name="Ohtoshi R."/>
            <person name="Malay A.D."/>
            <person name="Moran D.A.P."/>
            <person name="Tomita M."/>
            <person name="Numata K."/>
            <person name="Arakawa K."/>
        </authorList>
    </citation>
    <scope>NUCLEOTIDE SEQUENCE</scope>
</reference>
<keyword evidence="2" id="KW-1185">Reference proteome</keyword>
<evidence type="ECO:0000313" key="1">
    <source>
        <dbReference type="EMBL" id="GFU55225.1"/>
    </source>
</evidence>
<dbReference type="Proteomes" id="UP000887013">
    <property type="component" value="Unassembled WGS sequence"/>
</dbReference>
<organism evidence="1 2">
    <name type="scientific">Nephila pilipes</name>
    <name type="common">Giant wood spider</name>
    <name type="synonym">Nephila maculata</name>
    <dbReference type="NCBI Taxonomy" id="299642"/>
    <lineage>
        <taxon>Eukaryota</taxon>
        <taxon>Metazoa</taxon>
        <taxon>Ecdysozoa</taxon>
        <taxon>Arthropoda</taxon>
        <taxon>Chelicerata</taxon>
        <taxon>Arachnida</taxon>
        <taxon>Araneae</taxon>
        <taxon>Araneomorphae</taxon>
        <taxon>Entelegynae</taxon>
        <taxon>Araneoidea</taxon>
        <taxon>Nephilidae</taxon>
        <taxon>Nephila</taxon>
    </lineage>
</organism>
<protein>
    <submittedName>
        <fullName evidence="1">Uncharacterized protein</fullName>
    </submittedName>
</protein>
<comment type="caution">
    <text evidence="1">The sequence shown here is derived from an EMBL/GenBank/DDBJ whole genome shotgun (WGS) entry which is preliminary data.</text>
</comment>